<feature type="coiled-coil region" evidence="1">
    <location>
        <begin position="135"/>
        <end position="194"/>
    </location>
</feature>
<dbReference type="OrthoDB" id="2038942at2"/>
<proteinExistence type="predicted"/>
<sequence>MDNKISAGYSAGTNYENTQAPASGSNEKVGASFADKMAEKYYPSVKDMTLSEYKLYIHDKINSLPLHPSQKKVFTFIDITDAAYRRMQFDPAYEQKVLNYLAESRSVNYGCCPPQFALIHIEDSWDKSYGYTYGVQKCERARRAEERRRLQAERAKKARRKKLLKEYLKKKAEAKRIQDKLLEERLTAQRLEHRSLMKAWDEKKRKAQAFRAYEASAVMIYRHMKDKTEYL</sequence>
<dbReference type="EMBL" id="OFSM01000022">
    <property type="protein sequence ID" value="SOY31157.1"/>
    <property type="molecule type" value="Genomic_DNA"/>
</dbReference>
<reference evidence="2 3" key="1">
    <citation type="submission" date="2018-01" db="EMBL/GenBank/DDBJ databases">
        <authorList>
            <person name="Gaut B.S."/>
            <person name="Morton B.R."/>
            <person name="Clegg M.T."/>
            <person name="Duvall M.R."/>
        </authorList>
    </citation>
    <scope>NUCLEOTIDE SEQUENCE [LARGE SCALE GENOMIC DNA]</scope>
    <source>
        <strain evidence="2">GP69</strain>
    </source>
</reference>
<keyword evidence="3" id="KW-1185">Reference proteome</keyword>
<evidence type="ECO:0000313" key="2">
    <source>
        <dbReference type="EMBL" id="SOY31157.1"/>
    </source>
</evidence>
<protein>
    <submittedName>
        <fullName evidence="2">Uncharacterized protein</fullName>
    </submittedName>
</protein>
<dbReference type="Proteomes" id="UP000236311">
    <property type="component" value="Unassembled WGS sequence"/>
</dbReference>
<evidence type="ECO:0000256" key="1">
    <source>
        <dbReference type="SAM" id="Coils"/>
    </source>
</evidence>
<dbReference type="RefSeq" id="WP_103241159.1">
    <property type="nucleotide sequence ID" value="NZ_CANRXC010000028.1"/>
</dbReference>
<keyword evidence="1" id="KW-0175">Coiled coil</keyword>
<accession>A0A2K4ZKZ0</accession>
<dbReference type="AlphaFoldDB" id="A0A2K4ZKZ0"/>
<name>A0A2K4ZKZ0_9FIRM</name>
<organism evidence="2 3">
    <name type="scientific">Acetatifactor muris</name>
    <dbReference type="NCBI Taxonomy" id="879566"/>
    <lineage>
        <taxon>Bacteria</taxon>
        <taxon>Bacillati</taxon>
        <taxon>Bacillota</taxon>
        <taxon>Clostridia</taxon>
        <taxon>Lachnospirales</taxon>
        <taxon>Lachnospiraceae</taxon>
        <taxon>Acetatifactor</taxon>
    </lineage>
</organism>
<gene>
    <name evidence="2" type="ORF">AMURIS_03892</name>
</gene>
<evidence type="ECO:0000313" key="3">
    <source>
        <dbReference type="Proteomes" id="UP000236311"/>
    </source>
</evidence>